<evidence type="ECO:0000256" key="1">
    <source>
        <dbReference type="SAM" id="SignalP"/>
    </source>
</evidence>
<dbReference type="AlphaFoldDB" id="A0A813U483"/>
<gene>
    <name evidence="2" type="ORF">JXQ802_LOCUS5220</name>
</gene>
<dbReference type="GO" id="GO:0005789">
    <property type="term" value="C:endoplasmic reticulum membrane"/>
    <property type="evidence" value="ECO:0007669"/>
    <property type="project" value="TreeGrafter"/>
</dbReference>
<evidence type="ECO:0000313" key="2">
    <source>
        <dbReference type="EMBL" id="CAF0821434.1"/>
    </source>
</evidence>
<dbReference type="GO" id="GO:0016266">
    <property type="term" value="P:protein O-linked glycosylation via N-acetyl-galactosamine"/>
    <property type="evidence" value="ECO:0007669"/>
    <property type="project" value="TreeGrafter"/>
</dbReference>
<comment type="caution">
    <text evidence="2">The sequence shown here is derived from an EMBL/GenBank/DDBJ whole genome shotgun (WGS) entry which is preliminary data.</text>
</comment>
<keyword evidence="1" id="KW-0732">Signal</keyword>
<dbReference type="Proteomes" id="UP000663870">
    <property type="component" value="Unassembled WGS sequence"/>
</dbReference>
<dbReference type="PANTHER" id="PTHR46612">
    <property type="entry name" value="XYLOSIDE XYLOSYLTRANSFERASE 1"/>
    <property type="match status" value="1"/>
</dbReference>
<dbReference type="GO" id="GO:0140560">
    <property type="term" value="F:xylosyl alpha-1,3-xylosyltransferase activity"/>
    <property type="evidence" value="ECO:0007669"/>
    <property type="project" value="TreeGrafter"/>
</dbReference>
<dbReference type="InterPro" id="IPR042465">
    <property type="entry name" value="XXLT1"/>
</dbReference>
<dbReference type="InterPro" id="IPR029044">
    <property type="entry name" value="Nucleotide-diphossugar_trans"/>
</dbReference>
<proteinExistence type="predicted"/>
<organism evidence="2 3">
    <name type="scientific">Rotaria sordida</name>
    <dbReference type="NCBI Taxonomy" id="392033"/>
    <lineage>
        <taxon>Eukaryota</taxon>
        <taxon>Metazoa</taxon>
        <taxon>Spiralia</taxon>
        <taxon>Gnathifera</taxon>
        <taxon>Rotifera</taxon>
        <taxon>Eurotatoria</taxon>
        <taxon>Bdelloidea</taxon>
        <taxon>Philodinida</taxon>
        <taxon>Philodinidae</taxon>
        <taxon>Rotaria</taxon>
    </lineage>
</organism>
<name>A0A813U483_9BILA</name>
<evidence type="ECO:0000313" key="3">
    <source>
        <dbReference type="Proteomes" id="UP000663870"/>
    </source>
</evidence>
<dbReference type="PANTHER" id="PTHR46612:SF1">
    <property type="entry name" value="XYLOSIDE XYLOSYLTRANSFERASE 1"/>
    <property type="match status" value="1"/>
</dbReference>
<feature type="signal peptide" evidence="1">
    <location>
        <begin position="1"/>
        <end position="20"/>
    </location>
</feature>
<accession>A0A813U483</accession>
<dbReference type="Pfam" id="PF01501">
    <property type="entry name" value="Glyco_transf_8"/>
    <property type="match status" value="1"/>
</dbReference>
<sequence>MIFKQILILFLFICIQSSFSSSIIDIAFTVKNLSTNQRLQLNFFTFITSLFQHTSKDNLRLHVIGDSDSHHFVNQTLQNLHYNHQINKFNIDDLASKYEKLISPLIKHFSSGHTYYKDPLFFLSPFLHQILPENISRVIMLDIDLRFDNDIQELYKLFNQFNQSQILGIARENQPIYRHLLWLYRQENPHTNIGNPPPYGITGFNSGVLLLNLNKIRQSSLFNNYLKNSYLIEQLIHKYHFNHSHLGDQDFYTLLSFQHNDLFFILPCSWNRQLCTWWKGKGYDDVWDNYFNCNNEQNISLYHGNCNTPMPNRIINEKLEL</sequence>
<reference evidence="2" key="1">
    <citation type="submission" date="2021-02" db="EMBL/GenBank/DDBJ databases">
        <authorList>
            <person name="Nowell W R."/>
        </authorList>
    </citation>
    <scope>NUCLEOTIDE SEQUENCE</scope>
</reference>
<dbReference type="SUPFAM" id="SSF53448">
    <property type="entry name" value="Nucleotide-diphospho-sugar transferases"/>
    <property type="match status" value="1"/>
</dbReference>
<dbReference type="EMBL" id="CAJNOL010000077">
    <property type="protein sequence ID" value="CAF0821434.1"/>
    <property type="molecule type" value="Genomic_DNA"/>
</dbReference>
<evidence type="ECO:0008006" key="4">
    <source>
        <dbReference type="Google" id="ProtNLM"/>
    </source>
</evidence>
<protein>
    <recommendedName>
        <fullName evidence="4">Xyloside xylosyltransferase 1</fullName>
    </recommendedName>
</protein>
<dbReference type="Gene3D" id="3.90.550.10">
    <property type="entry name" value="Spore Coat Polysaccharide Biosynthesis Protein SpsA, Chain A"/>
    <property type="match status" value="1"/>
</dbReference>
<dbReference type="InterPro" id="IPR002495">
    <property type="entry name" value="Glyco_trans_8"/>
</dbReference>
<feature type="chain" id="PRO_5032944259" description="Xyloside xylosyltransferase 1" evidence="1">
    <location>
        <begin position="21"/>
        <end position="321"/>
    </location>
</feature>
<keyword evidence="3" id="KW-1185">Reference proteome</keyword>